<feature type="compositionally biased region" description="Low complexity" evidence="4">
    <location>
        <begin position="605"/>
        <end position="631"/>
    </location>
</feature>
<dbReference type="GO" id="GO:0004114">
    <property type="term" value="F:3',5'-cyclic-nucleotide phosphodiesterase activity"/>
    <property type="evidence" value="ECO:0007669"/>
    <property type="project" value="InterPro"/>
</dbReference>
<proteinExistence type="inferred from homology"/>
<keyword evidence="2 3" id="KW-0378">Hydrolase</keyword>
<feature type="compositionally biased region" description="Polar residues" evidence="4">
    <location>
        <begin position="652"/>
        <end position="672"/>
    </location>
</feature>
<dbReference type="InterPro" id="IPR002073">
    <property type="entry name" value="PDEase_catalytic_dom"/>
</dbReference>
<organism evidence="6 7">
    <name type="scientific">Rickenella mellea</name>
    <dbReference type="NCBI Taxonomy" id="50990"/>
    <lineage>
        <taxon>Eukaryota</taxon>
        <taxon>Fungi</taxon>
        <taxon>Dikarya</taxon>
        <taxon>Basidiomycota</taxon>
        <taxon>Agaricomycotina</taxon>
        <taxon>Agaricomycetes</taxon>
        <taxon>Hymenochaetales</taxon>
        <taxon>Rickenellaceae</taxon>
        <taxon>Rickenella</taxon>
    </lineage>
</organism>
<evidence type="ECO:0000256" key="1">
    <source>
        <dbReference type="ARBA" id="ARBA00022723"/>
    </source>
</evidence>
<comment type="cofactor">
    <cofactor evidence="3">
        <name>a divalent metal cation</name>
        <dbReference type="ChEBI" id="CHEBI:60240"/>
    </cofactor>
    <text evidence="3">Binds 2 divalent metal cations per subunit. Site 1 may preferentially bind zinc ions, while site 2 has a preference for magnesium and/or manganese ions.</text>
</comment>
<dbReference type="OrthoDB" id="546632at2759"/>
<dbReference type="CDD" id="cd00077">
    <property type="entry name" value="HDc"/>
    <property type="match status" value="1"/>
</dbReference>
<protein>
    <recommendedName>
        <fullName evidence="3">Phosphodiesterase</fullName>
        <ecNumber evidence="3">3.1.4.-</ecNumber>
    </recommendedName>
</protein>
<keyword evidence="1 3" id="KW-0479">Metal-binding</keyword>
<dbReference type="InterPro" id="IPR023174">
    <property type="entry name" value="PDEase_CS"/>
</dbReference>
<reference evidence="6 7" key="1">
    <citation type="submission" date="2018-06" db="EMBL/GenBank/DDBJ databases">
        <title>A transcriptomic atlas of mushroom development highlights an independent origin of complex multicellularity.</title>
        <authorList>
            <consortium name="DOE Joint Genome Institute"/>
            <person name="Krizsan K."/>
            <person name="Almasi E."/>
            <person name="Merenyi Z."/>
            <person name="Sahu N."/>
            <person name="Viragh M."/>
            <person name="Koszo T."/>
            <person name="Mondo S."/>
            <person name="Kiss B."/>
            <person name="Balint B."/>
            <person name="Kues U."/>
            <person name="Barry K."/>
            <person name="Hegedus J.C."/>
            <person name="Henrissat B."/>
            <person name="Johnson J."/>
            <person name="Lipzen A."/>
            <person name="Ohm R."/>
            <person name="Nagy I."/>
            <person name="Pangilinan J."/>
            <person name="Yan J."/>
            <person name="Xiong Y."/>
            <person name="Grigoriev I.V."/>
            <person name="Hibbett D.S."/>
            <person name="Nagy L.G."/>
        </authorList>
    </citation>
    <scope>NUCLEOTIDE SEQUENCE [LARGE SCALE GENOMIC DNA]</scope>
    <source>
        <strain evidence="6 7">SZMC22713</strain>
    </source>
</reference>
<evidence type="ECO:0000313" key="6">
    <source>
        <dbReference type="EMBL" id="TDL25150.1"/>
    </source>
</evidence>
<dbReference type="PROSITE" id="PS51845">
    <property type="entry name" value="PDEASE_I_2"/>
    <property type="match status" value="1"/>
</dbReference>
<feature type="compositionally biased region" description="Polar residues" evidence="4">
    <location>
        <begin position="632"/>
        <end position="644"/>
    </location>
</feature>
<feature type="compositionally biased region" description="Low complexity" evidence="4">
    <location>
        <begin position="501"/>
        <end position="516"/>
    </location>
</feature>
<evidence type="ECO:0000259" key="5">
    <source>
        <dbReference type="PROSITE" id="PS51845"/>
    </source>
</evidence>
<dbReference type="STRING" id="50990.A0A4Y7QE56"/>
<dbReference type="Proteomes" id="UP000294933">
    <property type="component" value="Unassembled WGS sequence"/>
</dbReference>
<evidence type="ECO:0000256" key="2">
    <source>
        <dbReference type="ARBA" id="ARBA00022801"/>
    </source>
</evidence>
<name>A0A4Y7QE56_9AGAM</name>
<dbReference type="PROSITE" id="PS00126">
    <property type="entry name" value="PDEASE_I_1"/>
    <property type="match status" value="1"/>
</dbReference>
<evidence type="ECO:0000256" key="4">
    <source>
        <dbReference type="SAM" id="MobiDB-lite"/>
    </source>
</evidence>
<dbReference type="VEuPathDB" id="FungiDB:BD410DRAFT_784976"/>
<dbReference type="EMBL" id="ML170164">
    <property type="protein sequence ID" value="TDL25150.1"/>
    <property type="molecule type" value="Genomic_DNA"/>
</dbReference>
<gene>
    <name evidence="6" type="ORF">BD410DRAFT_784976</name>
</gene>
<dbReference type="SMART" id="SM00471">
    <property type="entry name" value="HDc"/>
    <property type="match status" value="1"/>
</dbReference>
<feature type="compositionally biased region" description="Low complexity" evidence="4">
    <location>
        <begin position="534"/>
        <end position="545"/>
    </location>
</feature>
<dbReference type="InterPro" id="IPR003607">
    <property type="entry name" value="HD/PDEase_dom"/>
</dbReference>
<feature type="domain" description="PDEase" evidence="5">
    <location>
        <begin position="108"/>
        <end position="458"/>
    </location>
</feature>
<dbReference type="GO" id="GO:0007165">
    <property type="term" value="P:signal transduction"/>
    <property type="evidence" value="ECO:0007669"/>
    <property type="project" value="InterPro"/>
</dbReference>
<accession>A0A4Y7QE56</accession>
<dbReference type="Gene3D" id="1.10.1300.10">
    <property type="entry name" value="3'5'-cyclic nucleotide phosphodiesterase, catalytic domain"/>
    <property type="match status" value="1"/>
</dbReference>
<sequence length="672" mass="73478">MSADATVHVRQPGPSFVASDLACKSATTTNAQNDIANLSHTLAIDKELSRRRSVDVGGLALALGSAPLGEESSGKGWGGWDEDGDGEAHFAELLGDMFTQIQSIINVPVLSSPSKVSEDTRRRLIGALDSWNFEPHKLPDDEVLASALILFEVLFRIDGLQEEIDVSLEQLDNFLRHLRQVYRSMNTYHNFQHALDVFQATHMFLRTAGLVPPVSILLSKHKRTWKPDKGRNHSLVSLLTKEDLFALYIAAVGHDVGHPGFNNMFMKNAGAPLSQVYDHKSALEQMHCAFLIPIMKQHGLGHLLEQGNTATPFRKLLFETVLATDMGVHGQFMQRFKALVDYPPSYDLPETRLLLCQALIKCADISNPSRPHSVSKHWSAALNAEWASQALLEKQLQLPISVQDSTDPVDEAKGQIFFIQAFVLPLLEITTHAIPEMIIFTEQCTANAVLWKQRLTELKSKSQSTYPPVPYRSVSPPHPLDYISVLPLSLPVEFFPPELYSTPPHSVSSTTTATPSLGSRSSSPELNGHESRTSFRTFPTITTTSLAANSPSIVSPSDLTNLSSPLSPRTESLPRTPGGAVSPPVSSIRAAYRDSVRRKKEFHRSSWTGSSSSSMSFSLSPSPLTPNSSMSHQRSPTTPGSSISPAEVSVMSPLNGTSKTTSTHDAQAQTSP</sequence>
<dbReference type="AlphaFoldDB" id="A0A4Y7QE56"/>
<dbReference type="EC" id="3.1.4.-" evidence="3"/>
<feature type="compositionally biased region" description="Polar residues" evidence="4">
    <location>
        <begin position="546"/>
        <end position="570"/>
    </location>
</feature>
<dbReference type="SUPFAM" id="SSF109604">
    <property type="entry name" value="HD-domain/PDEase-like"/>
    <property type="match status" value="1"/>
</dbReference>
<dbReference type="InterPro" id="IPR036971">
    <property type="entry name" value="PDEase_catalytic_dom_sf"/>
</dbReference>
<evidence type="ECO:0000313" key="7">
    <source>
        <dbReference type="Proteomes" id="UP000294933"/>
    </source>
</evidence>
<feature type="region of interest" description="Disordered" evidence="4">
    <location>
        <begin position="501"/>
        <end position="672"/>
    </location>
</feature>
<evidence type="ECO:0000256" key="3">
    <source>
        <dbReference type="RuleBase" id="RU363067"/>
    </source>
</evidence>
<dbReference type="Pfam" id="PF00233">
    <property type="entry name" value="PDEase_I"/>
    <property type="match status" value="1"/>
</dbReference>
<dbReference type="PANTHER" id="PTHR11347">
    <property type="entry name" value="CYCLIC NUCLEOTIDE PHOSPHODIESTERASE"/>
    <property type="match status" value="1"/>
</dbReference>
<keyword evidence="7" id="KW-1185">Reference proteome</keyword>
<comment type="similarity">
    <text evidence="3">Belongs to the cyclic nucleotide phosphodiesterase family.</text>
</comment>
<dbReference type="GO" id="GO:0046872">
    <property type="term" value="F:metal ion binding"/>
    <property type="evidence" value="ECO:0007669"/>
    <property type="project" value="UniProtKB-KW"/>
</dbReference>